<comment type="caution">
    <text evidence="3">The sequence shown here is derived from an EMBL/GenBank/DDBJ whole genome shotgun (WGS) entry which is preliminary data.</text>
</comment>
<sequence length="1063" mass="115522">MRIVQVSTLYPPEFFSGGTLAPHQVALTLKRRGHEVSVYSGSCVFGVPALTEKSWTYEGLPVHALTVTEGYGHVPANYRNASAAQRFDRYLAAVRPDVVHFHSIQALGADLLEVARRHGAAVVVTMHDGWWVCARQFMFTGPPANRMCQLVVDPATCDCIDGFDFVARRKYLASALESADRVLAVSDGFARVLVENGVAPGKVVTCENGVAPAKPIARRPSPRVRFGHFGGPDPWKGAATLARAMALLDSDVAAEVFGIEADAWRSMGGRWPDPRVHLRPRFGPRELPALMADLDVVVVTSIGMETFSIVAREAMQYGLPVITSTTLGPQGLVRDGENGLVYERGDAEGLAAAMRRFAEDPAFLASSSAAASATPIRTIEQQVDDIEAIYREVAANRDAPIDAPPLPRSVLFLAGMDGAPYRYRVMHLCEQLEPLGIRTTARFARDEEALALAGEHEIVVLNRVPWDPWVERVVARARAAGAVLVFGVDDLIFDPTLQIEALKALPRSTARAYRHGLKLFHETFKACDAFLGSTPALTEAASALGKPAFMHGNTLGRELVRLSEAARLAASEERARRANGVVRVGYFSGSYAHDADFMTAAAALAEVMRQRPSVRLVLGGHLRVPPVLQPFEERMERLPFVSWRELPGRIARIDINLAPLETPSRFNDAKSALKWFEAAAAGVPTIASPSAAFQEAIRHGETGMLAATSEEWSSALLALVDDAALRARIADAARTDALARFGPEVGTQALADTMRALYALAPGPMRRLPAVTDSELAAIRARGIGIGRPALEPFDAVAGTSQLLMENVTPPLGRITANQPVFLPTGLLYRVDFCVGTYGRIHRYDLVLRVIDLATGEELGQASLPAEHACDNSWLAFELDEIPVQEGRQVLFVIEAPAAPRREGLSLYCHIGGWPGGVGWAGGAHGFNLAYRTWLRPPGWRSAAAVEPATDPEQVARDARRAAARAARLEQRLAMTEERLRRIAAEPSGLARALLRTRPGRALARLATLAEEPGPSMPARVVRGAIAKLGRGDDQDVDRRMERVRATLAYRVGRRVYRGLRRR</sequence>
<evidence type="ECO:0000259" key="2">
    <source>
        <dbReference type="Pfam" id="PF13439"/>
    </source>
</evidence>
<protein>
    <recommendedName>
        <fullName evidence="2">Glycosyltransferase subfamily 4-like N-terminal domain-containing protein</fullName>
    </recommendedName>
</protein>
<name>A0A7I9VJ31_9BACT</name>
<feature type="coiled-coil region" evidence="1">
    <location>
        <begin position="959"/>
        <end position="986"/>
    </location>
</feature>
<dbReference type="Pfam" id="PF13439">
    <property type="entry name" value="Glyco_transf_4"/>
    <property type="match status" value="1"/>
</dbReference>
<evidence type="ECO:0000256" key="1">
    <source>
        <dbReference type="SAM" id="Coils"/>
    </source>
</evidence>
<evidence type="ECO:0000313" key="4">
    <source>
        <dbReference type="Proteomes" id="UP000503640"/>
    </source>
</evidence>
<accession>A0A7I9VJ31</accession>
<dbReference type="SUPFAM" id="SSF53756">
    <property type="entry name" value="UDP-Glycosyltransferase/glycogen phosphorylase"/>
    <property type="match status" value="2"/>
</dbReference>
<dbReference type="Proteomes" id="UP000503640">
    <property type="component" value="Unassembled WGS sequence"/>
</dbReference>
<proteinExistence type="predicted"/>
<dbReference type="PANTHER" id="PTHR45947:SF3">
    <property type="entry name" value="SULFOQUINOVOSYL TRANSFERASE SQD2"/>
    <property type="match status" value="1"/>
</dbReference>
<keyword evidence="1" id="KW-0175">Coiled coil</keyword>
<dbReference type="Pfam" id="PF13692">
    <property type="entry name" value="Glyco_trans_1_4"/>
    <property type="match status" value="2"/>
</dbReference>
<dbReference type="AlphaFoldDB" id="A0A7I9VJ31"/>
<keyword evidence="4" id="KW-1185">Reference proteome</keyword>
<dbReference type="InterPro" id="IPR050194">
    <property type="entry name" value="Glycosyltransferase_grp1"/>
</dbReference>
<dbReference type="GO" id="GO:0016757">
    <property type="term" value="F:glycosyltransferase activity"/>
    <property type="evidence" value="ECO:0007669"/>
    <property type="project" value="TreeGrafter"/>
</dbReference>
<dbReference type="EMBL" id="BJTG01000002">
    <property type="protein sequence ID" value="GEJ56375.1"/>
    <property type="molecule type" value="Genomic_DNA"/>
</dbReference>
<evidence type="ECO:0000313" key="3">
    <source>
        <dbReference type="EMBL" id="GEJ56375.1"/>
    </source>
</evidence>
<dbReference type="InterPro" id="IPR028098">
    <property type="entry name" value="Glyco_trans_4-like_N"/>
</dbReference>
<dbReference type="Gene3D" id="3.40.50.2000">
    <property type="entry name" value="Glycogen Phosphorylase B"/>
    <property type="match status" value="3"/>
</dbReference>
<reference evidence="4" key="1">
    <citation type="journal article" date="2020" name="Appl. Environ. Microbiol.">
        <title>Diazotrophic Anaeromyxobacter Isolates from Soils.</title>
        <authorList>
            <person name="Masuda Y."/>
            <person name="Yamanaka H."/>
            <person name="Xu Z.X."/>
            <person name="Shiratori Y."/>
            <person name="Aono T."/>
            <person name="Amachi S."/>
            <person name="Senoo K."/>
            <person name="Itoh H."/>
        </authorList>
    </citation>
    <scope>NUCLEOTIDE SEQUENCE [LARGE SCALE GENOMIC DNA]</scope>
    <source>
        <strain evidence="4">R267</strain>
    </source>
</reference>
<organism evidence="3 4">
    <name type="scientific">Anaeromyxobacter diazotrophicus</name>
    <dbReference type="NCBI Taxonomy" id="2590199"/>
    <lineage>
        <taxon>Bacteria</taxon>
        <taxon>Pseudomonadati</taxon>
        <taxon>Myxococcota</taxon>
        <taxon>Myxococcia</taxon>
        <taxon>Myxococcales</taxon>
        <taxon>Cystobacterineae</taxon>
        <taxon>Anaeromyxobacteraceae</taxon>
        <taxon>Anaeromyxobacter</taxon>
    </lineage>
</organism>
<feature type="domain" description="Glycosyltransferase subfamily 4-like N-terminal" evidence="2">
    <location>
        <begin position="23"/>
        <end position="212"/>
    </location>
</feature>
<gene>
    <name evidence="3" type="ORF">AMYX_11160</name>
</gene>
<dbReference type="PANTHER" id="PTHR45947">
    <property type="entry name" value="SULFOQUINOVOSYL TRANSFERASE SQD2"/>
    <property type="match status" value="1"/>
</dbReference>